<proteinExistence type="predicted"/>
<gene>
    <name evidence="2" type="ORF">SAMN04489868_1586</name>
</gene>
<sequence>MNSKIGIILVRNVLVYGSLMFVGLLYNFFFGSNLEKGNIILLCVLLIIALLSSKMINRFFKSFSVEKRRSRNLEVYLIFMLSFLYSSVSPVRFPSSLTGLIIFLTIVLIVSIFGDIYAQKKTSRPF</sequence>
<keyword evidence="1" id="KW-1133">Transmembrane helix</keyword>
<keyword evidence="3" id="KW-1185">Reference proteome</keyword>
<reference evidence="2 3" key="1">
    <citation type="submission" date="2016-10" db="EMBL/GenBank/DDBJ databases">
        <authorList>
            <person name="de Groot N.N."/>
        </authorList>
    </citation>
    <scope>NUCLEOTIDE SEQUENCE [LARGE SCALE GENOMIC DNA]</scope>
    <source>
        <strain evidence="2 3">DSM 27630</strain>
    </source>
</reference>
<dbReference type="AlphaFoldDB" id="A0A1I3DYH9"/>
<keyword evidence="1" id="KW-0812">Transmembrane</keyword>
<dbReference type="Proteomes" id="UP000198668">
    <property type="component" value="Unassembled WGS sequence"/>
</dbReference>
<name>A0A1I3DYH9_9LACT</name>
<protein>
    <submittedName>
        <fullName evidence="2">Uncharacterized protein</fullName>
    </submittedName>
</protein>
<accession>A0A1I3DYH9</accession>
<evidence type="ECO:0000256" key="1">
    <source>
        <dbReference type="SAM" id="Phobius"/>
    </source>
</evidence>
<feature type="transmembrane region" description="Helical" evidence="1">
    <location>
        <begin position="97"/>
        <end position="118"/>
    </location>
</feature>
<feature type="transmembrane region" description="Helical" evidence="1">
    <location>
        <begin position="12"/>
        <end position="30"/>
    </location>
</feature>
<keyword evidence="1" id="KW-0472">Membrane</keyword>
<feature type="transmembrane region" description="Helical" evidence="1">
    <location>
        <begin position="73"/>
        <end position="91"/>
    </location>
</feature>
<feature type="transmembrane region" description="Helical" evidence="1">
    <location>
        <begin position="36"/>
        <end position="52"/>
    </location>
</feature>
<evidence type="ECO:0000313" key="3">
    <source>
        <dbReference type="Proteomes" id="UP000198668"/>
    </source>
</evidence>
<dbReference type="EMBL" id="FOQE01000058">
    <property type="protein sequence ID" value="SFH91638.1"/>
    <property type="molecule type" value="Genomic_DNA"/>
</dbReference>
<organism evidence="2 3">
    <name type="scientific">Pisciglobus halotolerans</name>
    <dbReference type="NCBI Taxonomy" id="745365"/>
    <lineage>
        <taxon>Bacteria</taxon>
        <taxon>Bacillati</taxon>
        <taxon>Bacillota</taxon>
        <taxon>Bacilli</taxon>
        <taxon>Lactobacillales</taxon>
        <taxon>Carnobacteriaceae</taxon>
    </lineage>
</organism>
<dbReference type="RefSeq" id="WP_092093762.1">
    <property type="nucleotide sequence ID" value="NZ_FOQE01000058.1"/>
</dbReference>
<evidence type="ECO:0000313" key="2">
    <source>
        <dbReference type="EMBL" id="SFH91638.1"/>
    </source>
</evidence>